<evidence type="ECO:0000259" key="2">
    <source>
        <dbReference type="Pfam" id="PF02525"/>
    </source>
</evidence>
<dbReference type="PANTHER" id="PTHR43741:SF2">
    <property type="entry name" value="FMN-DEPENDENT NADH:QUINONE OXIDOREDUCTASE"/>
    <property type="match status" value="1"/>
</dbReference>
<feature type="transmembrane region" description="Helical" evidence="1">
    <location>
        <begin position="101"/>
        <end position="122"/>
    </location>
</feature>
<dbReference type="EMBL" id="FOCM01000001">
    <property type="protein sequence ID" value="SEM69074.1"/>
    <property type="molecule type" value="Genomic_DNA"/>
</dbReference>
<dbReference type="PANTHER" id="PTHR43741">
    <property type="entry name" value="FMN-DEPENDENT NADH-AZOREDUCTASE 1"/>
    <property type="match status" value="1"/>
</dbReference>
<keyword evidence="4" id="KW-1185">Reference proteome</keyword>
<dbReference type="Gene3D" id="3.40.50.360">
    <property type="match status" value="1"/>
</dbReference>
<dbReference type="InterPro" id="IPR029039">
    <property type="entry name" value="Flavoprotein-like_sf"/>
</dbReference>
<protein>
    <submittedName>
        <fullName evidence="3">Flavodoxin-like fold</fullName>
    </submittedName>
</protein>
<dbReference type="Proteomes" id="UP000199372">
    <property type="component" value="Unassembled WGS sequence"/>
</dbReference>
<organism evidence="3 4">
    <name type="scientific">Palleronia pelagia</name>
    <dbReference type="NCBI Taxonomy" id="387096"/>
    <lineage>
        <taxon>Bacteria</taxon>
        <taxon>Pseudomonadati</taxon>
        <taxon>Pseudomonadota</taxon>
        <taxon>Alphaproteobacteria</taxon>
        <taxon>Rhodobacterales</taxon>
        <taxon>Roseobacteraceae</taxon>
        <taxon>Palleronia</taxon>
    </lineage>
</organism>
<dbReference type="OrthoDB" id="9787136at2"/>
<sequence length="184" mass="20169">MTRILRVDASARTGRSLSRKLGDQFIDAWIAHEPEIDITVRDVGRSPPPIITEAWIAAVFSTEITAQQRELTRISDELIAEVAAADVIVITTPMYNYGMPAALVFGLVCLSVLRMAVALLWAERPRRDRASARPFRWSMRARYPCPANPVSARPAKRLAEPAMHCAKHGHGVAGVAQSRSVGGT</sequence>
<evidence type="ECO:0000256" key="1">
    <source>
        <dbReference type="SAM" id="Phobius"/>
    </source>
</evidence>
<accession>A0A1H8AGH9</accession>
<keyword evidence="1" id="KW-0812">Transmembrane</keyword>
<name>A0A1H8AGH9_9RHOB</name>
<dbReference type="Pfam" id="PF02525">
    <property type="entry name" value="Flavodoxin_2"/>
    <property type="match status" value="1"/>
</dbReference>
<reference evidence="4" key="1">
    <citation type="submission" date="2016-10" db="EMBL/GenBank/DDBJ databases">
        <authorList>
            <person name="Varghese N."/>
            <person name="Submissions S."/>
        </authorList>
    </citation>
    <scope>NUCLEOTIDE SEQUENCE [LARGE SCALE GENOMIC DNA]</scope>
    <source>
        <strain evidence="4">DSM 26893</strain>
    </source>
</reference>
<proteinExistence type="predicted"/>
<dbReference type="AlphaFoldDB" id="A0A1H8AGH9"/>
<feature type="domain" description="Flavodoxin-like fold" evidence="2">
    <location>
        <begin position="3"/>
        <end position="103"/>
    </location>
</feature>
<dbReference type="InterPro" id="IPR003680">
    <property type="entry name" value="Flavodoxin_fold"/>
</dbReference>
<dbReference type="RefSeq" id="WP_091843124.1">
    <property type="nucleotide sequence ID" value="NZ_FOCM01000001.1"/>
</dbReference>
<dbReference type="SUPFAM" id="SSF52218">
    <property type="entry name" value="Flavoproteins"/>
    <property type="match status" value="1"/>
</dbReference>
<evidence type="ECO:0000313" key="3">
    <source>
        <dbReference type="EMBL" id="SEM69074.1"/>
    </source>
</evidence>
<keyword evidence="1" id="KW-0472">Membrane</keyword>
<dbReference type="InterPro" id="IPR050104">
    <property type="entry name" value="FMN-dep_NADH:Q_OxRdtase_AzoR1"/>
</dbReference>
<evidence type="ECO:0000313" key="4">
    <source>
        <dbReference type="Proteomes" id="UP000199372"/>
    </source>
</evidence>
<keyword evidence="1" id="KW-1133">Transmembrane helix</keyword>
<gene>
    <name evidence="3" type="ORF">SAMN04488011_101131</name>
</gene>